<keyword evidence="2" id="KW-1185">Reference proteome</keyword>
<evidence type="ECO:0000313" key="2">
    <source>
        <dbReference type="Proteomes" id="UP001597024"/>
    </source>
</evidence>
<comment type="caution">
    <text evidence="1">The sequence shown here is derived from an EMBL/GenBank/DDBJ whole genome shotgun (WGS) entry which is preliminary data.</text>
</comment>
<reference evidence="2" key="1">
    <citation type="journal article" date="2019" name="Int. J. Syst. Evol. Microbiol.">
        <title>The Global Catalogue of Microorganisms (GCM) 10K type strain sequencing project: providing services to taxonomists for standard genome sequencing and annotation.</title>
        <authorList>
            <consortium name="The Broad Institute Genomics Platform"/>
            <consortium name="The Broad Institute Genome Sequencing Center for Infectious Disease"/>
            <person name="Wu L."/>
            <person name="Ma J."/>
        </authorList>
    </citation>
    <scope>NUCLEOTIDE SEQUENCE [LARGE SCALE GENOMIC DNA]</scope>
    <source>
        <strain evidence="2">CCUG 62974</strain>
    </source>
</reference>
<accession>A0ABW3DV48</accession>
<gene>
    <name evidence="1" type="ORF">ACFQ08_24560</name>
</gene>
<dbReference type="Proteomes" id="UP001597024">
    <property type="component" value="Unassembled WGS sequence"/>
</dbReference>
<name>A0ABW3DV48_9ACTN</name>
<dbReference type="InterPro" id="IPR045592">
    <property type="entry name" value="DUF6461"/>
</dbReference>
<protein>
    <submittedName>
        <fullName evidence="1">DUF6461 domain-containing protein</fullName>
    </submittedName>
</protein>
<dbReference type="EMBL" id="JBHTHX010001036">
    <property type="protein sequence ID" value="MFD0887726.1"/>
    <property type="molecule type" value="Genomic_DNA"/>
</dbReference>
<dbReference type="Pfam" id="PF20062">
    <property type="entry name" value="DUF6461"/>
    <property type="match status" value="1"/>
</dbReference>
<proteinExistence type="predicted"/>
<sequence length="188" mass="19926">MSGATAATYEWLYREFTDSTDSTWLHVCFVRDLSPEVALRRIGVTPGPLGESGFGVAAYRAGGGAVLIECGWAGIVHEEAASLSVGTAAASVCATTEGDDFAYRVDGRLITAFDLYSYPDRSGSDPDRLQADVEALGMDVDGEAPEFPRDVVSRALALAERATGVHLSPARYAGPALLGPVDHLDPYR</sequence>
<evidence type="ECO:0000313" key="1">
    <source>
        <dbReference type="EMBL" id="MFD0887726.1"/>
    </source>
</evidence>
<organism evidence="1 2">
    <name type="scientific">Streptosporangium algeriense</name>
    <dbReference type="NCBI Taxonomy" id="1682748"/>
    <lineage>
        <taxon>Bacteria</taxon>
        <taxon>Bacillati</taxon>
        <taxon>Actinomycetota</taxon>
        <taxon>Actinomycetes</taxon>
        <taxon>Streptosporangiales</taxon>
        <taxon>Streptosporangiaceae</taxon>
        <taxon>Streptosporangium</taxon>
    </lineage>
</organism>